<keyword evidence="2" id="KW-1185">Reference proteome</keyword>
<dbReference type="PANTHER" id="PTHR14389:SF3">
    <property type="entry name" value="PROTEIN FAM111A-LIKE"/>
    <property type="match status" value="1"/>
</dbReference>
<dbReference type="PANTHER" id="PTHR14389">
    <property type="entry name" value="SI:CH1073-475A24.1"/>
    <property type="match status" value="1"/>
</dbReference>
<dbReference type="Pfam" id="PF13365">
    <property type="entry name" value="Trypsin_2"/>
    <property type="match status" value="1"/>
</dbReference>
<proteinExistence type="predicted"/>
<accession>A0A3Q3J498</accession>
<name>A0A3Q3J498_MONAL</name>
<evidence type="ECO:0000313" key="1">
    <source>
        <dbReference type="Ensembl" id="ENSMALP00000008087.1"/>
    </source>
</evidence>
<dbReference type="Gene3D" id="2.40.10.10">
    <property type="entry name" value="Trypsin-like serine proteases"/>
    <property type="match status" value="2"/>
</dbReference>
<protein>
    <recommendedName>
        <fullName evidence="3">Serine protease</fullName>
    </recommendedName>
</protein>
<organism evidence="1 2">
    <name type="scientific">Monopterus albus</name>
    <name type="common">Swamp eel</name>
    <dbReference type="NCBI Taxonomy" id="43700"/>
    <lineage>
        <taxon>Eukaryota</taxon>
        <taxon>Metazoa</taxon>
        <taxon>Chordata</taxon>
        <taxon>Craniata</taxon>
        <taxon>Vertebrata</taxon>
        <taxon>Euteleostomi</taxon>
        <taxon>Actinopterygii</taxon>
        <taxon>Neopterygii</taxon>
        <taxon>Teleostei</taxon>
        <taxon>Neoteleostei</taxon>
        <taxon>Acanthomorphata</taxon>
        <taxon>Anabantaria</taxon>
        <taxon>Synbranchiformes</taxon>
        <taxon>Synbranchidae</taxon>
        <taxon>Monopterus</taxon>
    </lineage>
</organism>
<dbReference type="Ensembl" id="ENSMALT00000008260.1">
    <property type="protein sequence ID" value="ENSMALP00000008087.1"/>
    <property type="gene ID" value="ENSMALG00000005739.1"/>
</dbReference>
<dbReference type="GO" id="GO:0006260">
    <property type="term" value="P:DNA replication"/>
    <property type="evidence" value="ECO:0007669"/>
    <property type="project" value="TreeGrafter"/>
</dbReference>
<evidence type="ECO:0000313" key="2">
    <source>
        <dbReference type="Proteomes" id="UP000261600"/>
    </source>
</evidence>
<reference evidence="1" key="1">
    <citation type="submission" date="2025-08" db="UniProtKB">
        <authorList>
            <consortium name="Ensembl"/>
        </authorList>
    </citation>
    <scope>IDENTIFICATION</scope>
</reference>
<dbReference type="InterPro" id="IPR043504">
    <property type="entry name" value="Peptidase_S1_PA_chymotrypsin"/>
</dbReference>
<dbReference type="InterPro" id="IPR009003">
    <property type="entry name" value="Peptidase_S1_PA"/>
</dbReference>
<reference evidence="1" key="2">
    <citation type="submission" date="2025-09" db="UniProtKB">
        <authorList>
            <consortium name="Ensembl"/>
        </authorList>
    </citation>
    <scope>IDENTIFICATION</scope>
</reference>
<sequence>IKSGFSCKNKHTVVRNNRLRTQHYTPISECTVYCIQLCVSADTGICNVFVLYSELIQFHKVHSFRVKFKASDPDEYDVSCHDPCTVLEAIKLTEKYKEEINRNKWLDENVVIRLGQGDEESTVATHFPCTCISNRELVTISCQRKTAEKIQDQNYTIYPREEYSVFYIDTMAGENAKKKKNFRNYVFTNFKYLHVYAKKGMTVEEALKRDGRFTDDLGDFFLSDNDHPKIKIERTQLEKTHDTVTVSDVAQQRGISQFKDLIKLLESRFPGKSYPKELDLRKENFGKIQASFSEVHRVRKLLELDVVGSCRDVVGTGFVLFDKFILTNAHLFKNWRRYGDNLMKYVNVTTVFNYEDDNLHLNWNKFQVKSMLDVSDKLDYMILELHHDAVTENKKVPPGLLKKFGPMPPNGEACIIGHPAGGVKKMDPTCIIEKEKRGQVVDERLRPYGKYPFFIHRFSEQLKDKGIEDIMVGGNEAEQVSTYNTFMYHGSSGSPVFDGQCRVFGLHTAGFPYEFAHKEVYVIECAISLLIIFESFLRYQEVFHPAGVSLAV</sequence>
<dbReference type="Proteomes" id="UP000261600">
    <property type="component" value="Unplaced"/>
</dbReference>
<dbReference type="SUPFAM" id="SSF50494">
    <property type="entry name" value="Trypsin-like serine proteases"/>
    <property type="match status" value="1"/>
</dbReference>
<dbReference type="AlphaFoldDB" id="A0A3Q3J498"/>
<dbReference type="GO" id="GO:0000785">
    <property type="term" value="C:chromatin"/>
    <property type="evidence" value="ECO:0007669"/>
    <property type="project" value="TreeGrafter"/>
</dbReference>
<dbReference type="STRING" id="43700.ENSMALP00000008087"/>
<evidence type="ECO:0008006" key="3">
    <source>
        <dbReference type="Google" id="ProtNLM"/>
    </source>
</evidence>
<dbReference type="GO" id="GO:0005634">
    <property type="term" value="C:nucleus"/>
    <property type="evidence" value="ECO:0007669"/>
    <property type="project" value="TreeGrafter"/>
</dbReference>